<feature type="chain" id="PRO_5022124603" evidence="2">
    <location>
        <begin position="34"/>
        <end position="313"/>
    </location>
</feature>
<protein>
    <submittedName>
        <fullName evidence="3">Tetratricopeptide repeat protein</fullName>
    </submittedName>
</protein>
<dbReference type="KEGG" id="mri:Mal4_34370"/>
<dbReference type="PROSITE" id="PS51257">
    <property type="entry name" value="PROKAR_LIPOPROTEIN"/>
    <property type="match status" value="1"/>
</dbReference>
<feature type="repeat" description="TPR" evidence="1">
    <location>
        <begin position="39"/>
        <end position="72"/>
    </location>
</feature>
<dbReference type="InterPro" id="IPR019734">
    <property type="entry name" value="TPR_rpt"/>
</dbReference>
<proteinExistence type="predicted"/>
<feature type="signal peptide" evidence="2">
    <location>
        <begin position="1"/>
        <end position="33"/>
    </location>
</feature>
<dbReference type="PROSITE" id="PS50005">
    <property type="entry name" value="TPR"/>
    <property type="match status" value="1"/>
</dbReference>
<keyword evidence="2" id="KW-0732">Signal</keyword>
<keyword evidence="4" id="KW-1185">Reference proteome</keyword>
<dbReference type="Proteomes" id="UP000320496">
    <property type="component" value="Chromosome"/>
</dbReference>
<gene>
    <name evidence="3" type="ORF">Mal4_34370</name>
</gene>
<evidence type="ECO:0000313" key="3">
    <source>
        <dbReference type="EMBL" id="QDU39102.1"/>
    </source>
</evidence>
<dbReference type="Pfam" id="PF13432">
    <property type="entry name" value="TPR_16"/>
    <property type="match status" value="1"/>
</dbReference>
<reference evidence="3 4" key="1">
    <citation type="submission" date="2019-02" db="EMBL/GenBank/DDBJ databases">
        <title>Deep-cultivation of Planctomycetes and their phenomic and genomic characterization uncovers novel biology.</title>
        <authorList>
            <person name="Wiegand S."/>
            <person name="Jogler M."/>
            <person name="Boedeker C."/>
            <person name="Pinto D."/>
            <person name="Vollmers J."/>
            <person name="Rivas-Marin E."/>
            <person name="Kohn T."/>
            <person name="Peeters S.H."/>
            <person name="Heuer A."/>
            <person name="Rast P."/>
            <person name="Oberbeckmann S."/>
            <person name="Bunk B."/>
            <person name="Jeske O."/>
            <person name="Meyerdierks A."/>
            <person name="Storesund J.E."/>
            <person name="Kallscheuer N."/>
            <person name="Luecker S."/>
            <person name="Lage O.M."/>
            <person name="Pohl T."/>
            <person name="Merkel B.J."/>
            <person name="Hornburger P."/>
            <person name="Mueller R.-W."/>
            <person name="Bruemmer F."/>
            <person name="Labrenz M."/>
            <person name="Spormann A.M."/>
            <person name="Op den Camp H."/>
            <person name="Overmann J."/>
            <person name="Amann R."/>
            <person name="Jetten M.S.M."/>
            <person name="Mascher T."/>
            <person name="Medema M.H."/>
            <person name="Devos D.P."/>
            <person name="Kaster A.-K."/>
            <person name="Ovreas L."/>
            <person name="Rohde M."/>
            <person name="Galperin M.Y."/>
            <person name="Jogler C."/>
        </authorList>
    </citation>
    <scope>NUCLEOTIDE SEQUENCE [LARGE SCALE GENOMIC DNA]</scope>
    <source>
        <strain evidence="3 4">Mal4</strain>
    </source>
</reference>
<dbReference type="AlphaFoldDB" id="A0A517Z9E5"/>
<evidence type="ECO:0000256" key="1">
    <source>
        <dbReference type="PROSITE-ProRule" id="PRU00339"/>
    </source>
</evidence>
<name>A0A517Z9E5_9PLAN</name>
<dbReference type="OrthoDB" id="279810at2"/>
<sequence length="313" mass="35531" precursor="true">MASRRPLKSFQSHGRWLLAAVFGLACCTVPIHAAEYQNATEAFNVGAAFYNSRNYAAAQEPFEAALKLTNDERMKLRTYRALMASYRLLPEPDKMYEAAEYVITNSKQAAERSLTRRSLLSFIHQRGKTDEAIKRYEDRLKEKPDDFTSLFLLSEIYARLKQDPERSAELVERLAALKLDEGEPVDVRTQASLAQQYVRARKYEEGAALYETIAPQDEALAAWHYKEAAAAWLKAGNEEKALAAARKSAESEPEKRSELLTYFWHRGLADVFLDAGEPAAAIPHFEKAIENTKIEGYLKSSRERLDEARKQAE</sequence>
<organism evidence="3 4">
    <name type="scientific">Maioricimonas rarisocia</name>
    <dbReference type="NCBI Taxonomy" id="2528026"/>
    <lineage>
        <taxon>Bacteria</taxon>
        <taxon>Pseudomonadati</taxon>
        <taxon>Planctomycetota</taxon>
        <taxon>Planctomycetia</taxon>
        <taxon>Planctomycetales</taxon>
        <taxon>Planctomycetaceae</taxon>
        <taxon>Maioricimonas</taxon>
    </lineage>
</organism>
<dbReference type="Gene3D" id="1.25.40.10">
    <property type="entry name" value="Tetratricopeptide repeat domain"/>
    <property type="match status" value="1"/>
</dbReference>
<dbReference type="EMBL" id="CP036275">
    <property type="protein sequence ID" value="QDU39102.1"/>
    <property type="molecule type" value="Genomic_DNA"/>
</dbReference>
<evidence type="ECO:0000313" key="4">
    <source>
        <dbReference type="Proteomes" id="UP000320496"/>
    </source>
</evidence>
<evidence type="ECO:0000256" key="2">
    <source>
        <dbReference type="SAM" id="SignalP"/>
    </source>
</evidence>
<dbReference type="InterPro" id="IPR011990">
    <property type="entry name" value="TPR-like_helical_dom_sf"/>
</dbReference>
<accession>A0A517Z9E5</accession>
<dbReference type="SUPFAM" id="SSF81901">
    <property type="entry name" value="HCP-like"/>
    <property type="match status" value="1"/>
</dbReference>
<keyword evidence="1" id="KW-0802">TPR repeat</keyword>
<dbReference type="RefSeq" id="WP_145370320.1">
    <property type="nucleotide sequence ID" value="NZ_CP036275.1"/>
</dbReference>